<feature type="compositionally biased region" description="Polar residues" evidence="1">
    <location>
        <begin position="1040"/>
        <end position="1054"/>
    </location>
</feature>
<feature type="domain" description="Fibronectin type-III" evidence="3">
    <location>
        <begin position="133"/>
        <end position="211"/>
    </location>
</feature>
<dbReference type="InterPro" id="IPR003961">
    <property type="entry name" value="FN3_dom"/>
</dbReference>
<evidence type="ECO:0000259" key="3">
    <source>
        <dbReference type="SMART" id="SM00060"/>
    </source>
</evidence>
<proteinExistence type="predicted"/>
<feature type="compositionally biased region" description="Acidic residues" evidence="1">
    <location>
        <begin position="237"/>
        <end position="248"/>
    </location>
</feature>
<dbReference type="InterPro" id="IPR036116">
    <property type="entry name" value="FN3_sf"/>
</dbReference>
<dbReference type="AlphaFoldDB" id="A0AAD9T2F3"/>
<feature type="region of interest" description="Disordered" evidence="1">
    <location>
        <begin position="896"/>
        <end position="925"/>
    </location>
</feature>
<feature type="compositionally biased region" description="Basic and acidic residues" evidence="1">
    <location>
        <begin position="393"/>
        <end position="402"/>
    </location>
</feature>
<feature type="compositionally biased region" description="Polar residues" evidence="1">
    <location>
        <begin position="769"/>
        <end position="780"/>
    </location>
</feature>
<organism evidence="4 5">
    <name type="scientific">Diplocarpon rosae</name>
    <dbReference type="NCBI Taxonomy" id="946125"/>
    <lineage>
        <taxon>Eukaryota</taxon>
        <taxon>Fungi</taxon>
        <taxon>Dikarya</taxon>
        <taxon>Ascomycota</taxon>
        <taxon>Pezizomycotina</taxon>
        <taxon>Leotiomycetes</taxon>
        <taxon>Helotiales</taxon>
        <taxon>Drepanopezizaceae</taxon>
        <taxon>Diplocarpon</taxon>
    </lineage>
</organism>
<protein>
    <recommendedName>
        <fullName evidence="3">Fibronectin type-III domain-containing protein</fullName>
    </recommendedName>
</protein>
<keyword evidence="2" id="KW-1133">Transmembrane helix</keyword>
<feature type="transmembrane region" description="Helical" evidence="2">
    <location>
        <begin position="35"/>
        <end position="54"/>
    </location>
</feature>
<keyword evidence="2" id="KW-0812">Transmembrane</keyword>
<keyword evidence="5" id="KW-1185">Reference proteome</keyword>
<gene>
    <name evidence="4" type="ORF">QTJ16_003475</name>
</gene>
<evidence type="ECO:0000313" key="4">
    <source>
        <dbReference type="EMBL" id="KAK2627509.1"/>
    </source>
</evidence>
<dbReference type="SUPFAM" id="SSF49265">
    <property type="entry name" value="Fibronectin type III"/>
    <property type="match status" value="1"/>
</dbReference>
<name>A0AAD9T2F3_9HELO</name>
<feature type="transmembrane region" description="Helical" evidence="2">
    <location>
        <begin position="66"/>
        <end position="86"/>
    </location>
</feature>
<feature type="region of interest" description="Disordered" evidence="1">
    <location>
        <begin position="477"/>
        <end position="502"/>
    </location>
</feature>
<feature type="region of interest" description="Disordered" evidence="1">
    <location>
        <begin position="225"/>
        <end position="303"/>
    </location>
</feature>
<evidence type="ECO:0000313" key="5">
    <source>
        <dbReference type="Proteomes" id="UP001285354"/>
    </source>
</evidence>
<feature type="region of interest" description="Disordered" evidence="1">
    <location>
        <begin position="665"/>
        <end position="705"/>
    </location>
</feature>
<dbReference type="CDD" id="cd00063">
    <property type="entry name" value="FN3"/>
    <property type="match status" value="1"/>
</dbReference>
<feature type="compositionally biased region" description="Polar residues" evidence="1">
    <location>
        <begin position="1121"/>
        <end position="1133"/>
    </location>
</feature>
<dbReference type="InterPro" id="IPR013783">
    <property type="entry name" value="Ig-like_fold"/>
</dbReference>
<feature type="compositionally biased region" description="Low complexity" evidence="1">
    <location>
        <begin position="898"/>
        <end position="909"/>
    </location>
</feature>
<evidence type="ECO:0000256" key="2">
    <source>
        <dbReference type="SAM" id="Phobius"/>
    </source>
</evidence>
<feature type="compositionally biased region" description="Polar residues" evidence="1">
    <location>
        <begin position="912"/>
        <end position="923"/>
    </location>
</feature>
<keyword evidence="2" id="KW-0472">Membrane</keyword>
<feature type="region of interest" description="Disordered" evidence="1">
    <location>
        <begin position="354"/>
        <end position="402"/>
    </location>
</feature>
<feature type="region of interest" description="Disordered" evidence="1">
    <location>
        <begin position="726"/>
        <end position="880"/>
    </location>
</feature>
<reference evidence="4" key="1">
    <citation type="submission" date="2023-06" db="EMBL/GenBank/DDBJ databases">
        <title>Draft genome of Marssonina rosae.</title>
        <authorList>
            <person name="Cheng Q."/>
        </authorList>
    </citation>
    <scope>NUCLEOTIDE SEQUENCE</scope>
    <source>
        <strain evidence="4">R4</strain>
    </source>
</reference>
<feature type="compositionally biased region" description="Basic and acidic residues" evidence="1">
    <location>
        <begin position="225"/>
        <end position="235"/>
    </location>
</feature>
<sequence length="1175" mass="128054">MPDEQPEDEVDCTGSRSALPESAAKVDGICNWSTFPFPTTIAVLSTVFFLGIYIDKLAATSRHLRVVQFFLHRMLPTVSYDLVAWLLGHGHLIMLILQSTATASAFLWLLYRAYKTLRTPVSHLIETLGVEVPDAPEVTLAGLKSNACTIQWSRPGSGSHKAVAKYFIQVNGVNVGESSRLETAIEVTGLKSRYFYNIRVIAVGGNNFQAGSKVLRIATLCKDGQPHRGDTRSAAEQDVDDQASDFSDDAQPGRGHGVEIQAATLPESAPIPLTREYSGGSLIGQRRNTGGRKHSPSTAAADQAAREAAIANQPQETMHKLTEVFETARRDTDRIVADTAIELDDFKRQQRNLERERDAKKQALKDREETSEKLKREVTLAERANRASQNKKTQREKVLREKLAENQKMRNDVARWKRESQDMKKEKESWKREKEKLAKKKDSRIAKIKGEISQKQIELERLENDIHNLGLQNSDLEAERKKLPGSEENEETQAQDATDRREELEWQARENGHISRLTASSQRLREIEFITAQHQAHLTALQQTLPVHYSANSSGVDFDAVGASTVKSGRTRNRKSRTGLMSSPIAGQAPAGSQFSSAGSYNNLHGNVLSPSFAPGPYIEMNTDTGMVIQSDHTTGVGEEEIRMLTSEAPLSPTAASLLPSNIFADDDHDEREGRPFPDNIGETLDKDPQSPDSSSRSASLLSSPQISSQSLALYGVATHEYPNENDRAGFGTMKSPPMQPAAHKSLKSMFSLPRSRGKSVAGGPTLGSLKQGQSQSLPRSTEEPESLTRSRRLSFSSGWPTFFKGQPTSEPSTQGNAPAPARNVGVRSRRGFNVFRNSMDDSIARSERDPSSPRPTSIASSDLPRPSTDSAPFGWGPAPDLINRNSPLATHWSIHAPPSWSRNPSRRPSLQRGSSSALNTGIASDDDEFLPASDYLAGQSSPPAVGVIGPRRVSSHKSIAPALNPAAPAFMGFNFGLISKSNKDMGKEKAISLDNPISSDEALQNISDVPSPAASRKSRDTHSIRTQNSMAESHESLDRTLSNATSDLNTSSGAGVKDNAFKQLLRKGSSSKFSISSFRSKDKYKGISSTPSSDRGLGDNHDGSFDELGEGSALGRSVESMATSPMLGSSASGKEKDGGTTKMWTRFALKKGKGKESSEIDRNEKEIVGDEACV</sequence>
<feature type="compositionally biased region" description="Basic and acidic residues" evidence="1">
    <location>
        <begin position="1155"/>
        <end position="1169"/>
    </location>
</feature>
<dbReference type="Proteomes" id="UP001285354">
    <property type="component" value="Unassembled WGS sequence"/>
</dbReference>
<dbReference type="EMBL" id="JAUBYV010000004">
    <property type="protein sequence ID" value="KAK2627509.1"/>
    <property type="molecule type" value="Genomic_DNA"/>
</dbReference>
<dbReference type="Gene3D" id="2.60.40.10">
    <property type="entry name" value="Immunoglobulins"/>
    <property type="match status" value="1"/>
</dbReference>
<feature type="compositionally biased region" description="Basic and acidic residues" evidence="1">
    <location>
        <begin position="839"/>
        <end position="852"/>
    </location>
</feature>
<comment type="caution">
    <text evidence="4">The sequence shown here is derived from an EMBL/GenBank/DDBJ whole genome shotgun (WGS) entry which is preliminary data.</text>
</comment>
<feature type="compositionally biased region" description="Basic and acidic residues" evidence="1">
    <location>
        <begin position="354"/>
        <end position="385"/>
    </location>
</feature>
<evidence type="ECO:0000256" key="1">
    <source>
        <dbReference type="SAM" id="MobiDB-lite"/>
    </source>
</evidence>
<feature type="compositionally biased region" description="Polar residues" evidence="1">
    <location>
        <begin position="807"/>
        <end position="817"/>
    </location>
</feature>
<dbReference type="Pfam" id="PF00041">
    <property type="entry name" value="fn3"/>
    <property type="match status" value="1"/>
</dbReference>
<accession>A0AAD9T2F3</accession>
<feature type="compositionally biased region" description="Low complexity" evidence="1">
    <location>
        <begin position="691"/>
        <end position="705"/>
    </location>
</feature>
<feature type="region of interest" description="Disordered" evidence="1">
    <location>
        <begin position="1084"/>
        <end position="1175"/>
    </location>
</feature>
<feature type="region of interest" description="Disordered" evidence="1">
    <location>
        <begin position="1009"/>
        <end position="1056"/>
    </location>
</feature>
<feature type="region of interest" description="Disordered" evidence="1">
    <location>
        <begin position="567"/>
        <end position="595"/>
    </location>
</feature>
<dbReference type="SMART" id="SM00060">
    <property type="entry name" value="FN3"/>
    <property type="match status" value="1"/>
</dbReference>